<keyword evidence="2" id="KW-1185">Reference proteome</keyword>
<dbReference type="Proteomes" id="UP000824469">
    <property type="component" value="Unassembled WGS sequence"/>
</dbReference>
<comment type="caution">
    <text evidence="1">The sequence shown here is derived from an EMBL/GenBank/DDBJ whole genome shotgun (WGS) entry which is preliminary data.</text>
</comment>
<proteinExistence type="predicted"/>
<organism evidence="1 2">
    <name type="scientific">Taxus chinensis</name>
    <name type="common">Chinese yew</name>
    <name type="synonym">Taxus wallichiana var. chinensis</name>
    <dbReference type="NCBI Taxonomy" id="29808"/>
    <lineage>
        <taxon>Eukaryota</taxon>
        <taxon>Viridiplantae</taxon>
        <taxon>Streptophyta</taxon>
        <taxon>Embryophyta</taxon>
        <taxon>Tracheophyta</taxon>
        <taxon>Spermatophyta</taxon>
        <taxon>Pinopsida</taxon>
        <taxon>Pinidae</taxon>
        <taxon>Conifers II</taxon>
        <taxon>Cupressales</taxon>
        <taxon>Taxaceae</taxon>
        <taxon>Taxus</taxon>
    </lineage>
</organism>
<feature type="non-terminal residue" evidence="1">
    <location>
        <position position="82"/>
    </location>
</feature>
<dbReference type="AlphaFoldDB" id="A0AA38GAI4"/>
<gene>
    <name evidence="1" type="ORF">KI387_019588</name>
</gene>
<evidence type="ECO:0000313" key="2">
    <source>
        <dbReference type="Proteomes" id="UP000824469"/>
    </source>
</evidence>
<protein>
    <submittedName>
        <fullName evidence="1">Uncharacterized protein</fullName>
    </submittedName>
</protein>
<name>A0AA38GAI4_TAXCH</name>
<accession>A0AA38GAI4</accession>
<reference evidence="1 2" key="1">
    <citation type="journal article" date="2021" name="Nat. Plants">
        <title>The Taxus genome provides insights into paclitaxel biosynthesis.</title>
        <authorList>
            <person name="Xiong X."/>
            <person name="Gou J."/>
            <person name="Liao Q."/>
            <person name="Li Y."/>
            <person name="Zhou Q."/>
            <person name="Bi G."/>
            <person name="Li C."/>
            <person name="Du R."/>
            <person name="Wang X."/>
            <person name="Sun T."/>
            <person name="Guo L."/>
            <person name="Liang H."/>
            <person name="Lu P."/>
            <person name="Wu Y."/>
            <person name="Zhang Z."/>
            <person name="Ro D.K."/>
            <person name="Shang Y."/>
            <person name="Huang S."/>
            <person name="Yan J."/>
        </authorList>
    </citation>
    <scope>NUCLEOTIDE SEQUENCE [LARGE SCALE GENOMIC DNA]</scope>
    <source>
        <strain evidence="1">Ta-2019</strain>
    </source>
</reference>
<evidence type="ECO:0000313" key="1">
    <source>
        <dbReference type="EMBL" id="KAH9317819.1"/>
    </source>
</evidence>
<dbReference type="EMBL" id="JAHRHJ020000004">
    <property type="protein sequence ID" value="KAH9317819.1"/>
    <property type="molecule type" value="Genomic_DNA"/>
</dbReference>
<sequence length="82" mass="9165">MCNLRPTADLRCSGLSSLFQPDLILVYFAMVRAINSLVGSINQLGKKFGYYDAEIPVLGECISKLTNYMNDVLPRQILVNHT</sequence>